<dbReference type="PANTHER" id="PTHR24348">
    <property type="entry name" value="SERINE/THREONINE-PROTEIN KINASE UNC-51-RELATED"/>
    <property type="match status" value="1"/>
</dbReference>
<dbReference type="GO" id="GO:0005524">
    <property type="term" value="F:ATP binding"/>
    <property type="evidence" value="ECO:0007669"/>
    <property type="project" value="InterPro"/>
</dbReference>
<dbReference type="GO" id="GO:0004674">
    <property type="term" value="F:protein serine/threonine kinase activity"/>
    <property type="evidence" value="ECO:0007669"/>
    <property type="project" value="InterPro"/>
</dbReference>
<dbReference type="PROSITE" id="PS50011">
    <property type="entry name" value="PROTEIN_KINASE_DOM"/>
    <property type="match status" value="1"/>
</dbReference>
<dbReference type="InterPro" id="IPR011009">
    <property type="entry name" value="Kinase-like_dom_sf"/>
</dbReference>
<dbReference type="Pfam" id="PF00069">
    <property type="entry name" value="Pkinase"/>
    <property type="match status" value="1"/>
</dbReference>
<evidence type="ECO:0000313" key="2">
    <source>
        <dbReference type="EMBL" id="KAK3101987.1"/>
    </source>
</evidence>
<dbReference type="GO" id="GO:0010506">
    <property type="term" value="P:regulation of autophagy"/>
    <property type="evidence" value="ECO:0007669"/>
    <property type="project" value="InterPro"/>
</dbReference>
<evidence type="ECO:0000259" key="1">
    <source>
        <dbReference type="PROSITE" id="PS50011"/>
    </source>
</evidence>
<organism evidence="2 3">
    <name type="scientific">Pinctada imbricata</name>
    <name type="common">Atlantic pearl-oyster</name>
    <name type="synonym">Pinctada martensii</name>
    <dbReference type="NCBI Taxonomy" id="66713"/>
    <lineage>
        <taxon>Eukaryota</taxon>
        <taxon>Metazoa</taxon>
        <taxon>Spiralia</taxon>
        <taxon>Lophotrochozoa</taxon>
        <taxon>Mollusca</taxon>
        <taxon>Bivalvia</taxon>
        <taxon>Autobranchia</taxon>
        <taxon>Pteriomorphia</taxon>
        <taxon>Pterioida</taxon>
        <taxon>Pterioidea</taxon>
        <taxon>Pteriidae</taxon>
        <taxon>Pinctada</taxon>
    </lineage>
</organism>
<reference evidence="2" key="1">
    <citation type="submission" date="2019-08" db="EMBL/GenBank/DDBJ databases">
        <title>The improved chromosome-level genome for the pearl oyster Pinctada fucata martensii using PacBio sequencing and Hi-C.</title>
        <authorList>
            <person name="Zheng Z."/>
        </authorList>
    </citation>
    <scope>NUCLEOTIDE SEQUENCE</scope>
    <source>
        <strain evidence="2">ZZ-2019</strain>
        <tissue evidence="2">Adductor muscle</tissue>
    </source>
</reference>
<dbReference type="GO" id="GO:0005737">
    <property type="term" value="C:cytoplasm"/>
    <property type="evidence" value="ECO:0007669"/>
    <property type="project" value="TreeGrafter"/>
</dbReference>
<comment type="caution">
    <text evidence="2">The sequence shown here is derived from an EMBL/GenBank/DDBJ whole genome shotgun (WGS) entry which is preliminary data.</text>
</comment>
<dbReference type="AlphaFoldDB" id="A0AA89CA59"/>
<dbReference type="PANTHER" id="PTHR24348:SF68">
    <property type="entry name" value="SERINE_THREONINE-PROTEIN KINASE ATG1C"/>
    <property type="match status" value="1"/>
</dbReference>
<feature type="domain" description="Protein kinase" evidence="1">
    <location>
        <begin position="55"/>
        <end position="323"/>
    </location>
</feature>
<gene>
    <name evidence="2" type="ORF">FSP39_007867</name>
</gene>
<accession>A0AA89CA59</accession>
<dbReference type="SUPFAM" id="SSF56112">
    <property type="entry name" value="Protein kinase-like (PK-like)"/>
    <property type="match status" value="1"/>
</dbReference>
<name>A0AA89CA59_PINIB</name>
<dbReference type="Proteomes" id="UP001186944">
    <property type="component" value="Unassembled WGS sequence"/>
</dbReference>
<evidence type="ECO:0000313" key="3">
    <source>
        <dbReference type="Proteomes" id="UP001186944"/>
    </source>
</evidence>
<protein>
    <recommendedName>
        <fullName evidence="1">Protein kinase domain-containing protein</fullName>
    </recommendedName>
</protein>
<dbReference type="Gene3D" id="1.10.510.10">
    <property type="entry name" value="Transferase(Phosphotransferase) domain 1"/>
    <property type="match status" value="1"/>
</dbReference>
<dbReference type="InterPro" id="IPR045269">
    <property type="entry name" value="Atg1-like"/>
</dbReference>
<dbReference type="InterPro" id="IPR000719">
    <property type="entry name" value="Prot_kinase_dom"/>
</dbReference>
<proteinExistence type="predicted"/>
<dbReference type="EMBL" id="VSWD01000005">
    <property type="protein sequence ID" value="KAK3101987.1"/>
    <property type="molecule type" value="Genomic_DNA"/>
</dbReference>
<sequence>MPFGKFLARFFCRGDDIEVVDVSTPNQEEDQNIVQNQSPSSMLKVEDGHGRQDFLAIGRVIKRGQTATIWKGRSTTSRFFRRPREVALKIREVDIFDNAITEYKILRSLNHSNIIKALKMQFWSAMSHRAIIQLEYVQNGTLFDYVVEHEQSLSGTVIIKWKRQLLSAIRHIHHEANLVHGNLTSNNILLDNKFRIKVAGFGSASMVHGFRFQHEIETYFVPPELVSRKYIVVNLPAKFDPRSFDIWCAGINLYFMLTQSYPFDKESLLQEIVVHQNKPMQTMLNQEDINRAGTAYVLLLERLLDFNYKTRITIEEVARMNYFDFTGDNQDVNNSGDSSNIQGNTE</sequence>
<keyword evidence="3" id="KW-1185">Reference proteome</keyword>
<dbReference type="GO" id="GO:0006914">
    <property type="term" value="P:autophagy"/>
    <property type="evidence" value="ECO:0007669"/>
    <property type="project" value="UniProtKB-ARBA"/>
</dbReference>